<evidence type="ECO:0000259" key="2">
    <source>
        <dbReference type="PROSITE" id="PS50174"/>
    </source>
</evidence>
<dbReference type="InterPro" id="IPR000467">
    <property type="entry name" value="G_patch_dom"/>
</dbReference>
<evidence type="ECO:0000313" key="5">
    <source>
        <dbReference type="Proteomes" id="UP000193648"/>
    </source>
</evidence>
<dbReference type="AlphaFoldDB" id="A0A1Y2G890"/>
<evidence type="ECO:0008006" key="6">
    <source>
        <dbReference type="Google" id="ProtNLM"/>
    </source>
</evidence>
<sequence>MESIKNTKDAESLGQLESLLGALKGLHTGRNGHSKDIGGLEPDDSDYEQQVSGGFDTEQDDDCDFDEDELDYDFEQDYEDNIRTTKKLDFRKGGVSIMSDKRQRRKVDDLLRDELENILPLWRSGAIQDGDGASRRFASRAKGYDIYDSDDDFLLASSVAGGKQKKKKNSNKKKEPHGGSFETLMDLNRQIEHFVKDRSSDNLHLPPMPKPLRRKIHLLCNHYNLKSESVGSGKRRYPILIKTDRTKMPINPVNVNKLLNQSENELKALSIQFQGSNSRKSGYEHGNGNNGNSGGGRGGQGGYKDNRNNKKGRNSGSSMAVPGSIVGASASAISVDNVGHRMLSKLGWTPGVGLGATGEGITQPIEAIIRAKNRGLGHE</sequence>
<dbReference type="InterPro" id="IPR051189">
    <property type="entry name" value="Splicing_assoc_domain"/>
</dbReference>
<dbReference type="RefSeq" id="XP_021876321.1">
    <property type="nucleotide sequence ID" value="XM_022019928.1"/>
</dbReference>
<evidence type="ECO:0000313" key="4">
    <source>
        <dbReference type="EMBL" id="ORZ04044.1"/>
    </source>
</evidence>
<dbReference type="SMART" id="SM00393">
    <property type="entry name" value="R3H"/>
    <property type="match status" value="1"/>
</dbReference>
<keyword evidence="5" id="KW-1185">Reference proteome</keyword>
<dbReference type="CDD" id="cd02325">
    <property type="entry name" value="R3H"/>
    <property type="match status" value="1"/>
</dbReference>
<feature type="region of interest" description="Disordered" evidence="1">
    <location>
        <begin position="27"/>
        <end position="68"/>
    </location>
</feature>
<dbReference type="GeneID" id="33561772"/>
<dbReference type="OrthoDB" id="21470at2759"/>
<feature type="compositionally biased region" description="Acidic residues" evidence="1">
    <location>
        <begin position="57"/>
        <end position="68"/>
    </location>
</feature>
<feature type="domain" description="R3H" evidence="3">
    <location>
        <begin position="181"/>
        <end position="244"/>
    </location>
</feature>
<dbReference type="EMBL" id="MCFF01000060">
    <property type="protein sequence ID" value="ORZ04044.1"/>
    <property type="molecule type" value="Genomic_DNA"/>
</dbReference>
<dbReference type="Pfam" id="PF01424">
    <property type="entry name" value="R3H"/>
    <property type="match status" value="1"/>
</dbReference>
<evidence type="ECO:0000256" key="1">
    <source>
        <dbReference type="SAM" id="MobiDB-lite"/>
    </source>
</evidence>
<dbReference type="InterPro" id="IPR001374">
    <property type="entry name" value="R3H_dom"/>
</dbReference>
<dbReference type="InParanoid" id="A0A1Y2G890"/>
<dbReference type="STRING" id="64571.A0A1Y2G890"/>
<feature type="domain" description="G-patch" evidence="2">
    <location>
        <begin position="335"/>
        <end position="379"/>
    </location>
</feature>
<dbReference type="GO" id="GO:0003676">
    <property type="term" value="F:nucleic acid binding"/>
    <property type="evidence" value="ECO:0007669"/>
    <property type="project" value="UniProtKB-UniRule"/>
</dbReference>
<dbReference type="InterPro" id="IPR036867">
    <property type="entry name" value="R3H_dom_sf"/>
</dbReference>
<dbReference type="Proteomes" id="UP000193648">
    <property type="component" value="Unassembled WGS sequence"/>
</dbReference>
<dbReference type="Gene3D" id="3.30.1370.50">
    <property type="entry name" value="R3H-like domain"/>
    <property type="match status" value="1"/>
</dbReference>
<dbReference type="PANTHER" id="PTHR14195">
    <property type="entry name" value="G PATCH DOMAIN CONTAINING PROTEIN 2"/>
    <property type="match status" value="1"/>
</dbReference>
<feature type="region of interest" description="Disordered" evidence="1">
    <location>
        <begin position="276"/>
        <end position="323"/>
    </location>
</feature>
<feature type="region of interest" description="Disordered" evidence="1">
    <location>
        <begin position="161"/>
        <end position="181"/>
    </location>
</feature>
<organism evidence="4 5">
    <name type="scientific">Lobosporangium transversale</name>
    <dbReference type="NCBI Taxonomy" id="64571"/>
    <lineage>
        <taxon>Eukaryota</taxon>
        <taxon>Fungi</taxon>
        <taxon>Fungi incertae sedis</taxon>
        <taxon>Mucoromycota</taxon>
        <taxon>Mortierellomycotina</taxon>
        <taxon>Mortierellomycetes</taxon>
        <taxon>Mortierellales</taxon>
        <taxon>Mortierellaceae</taxon>
        <taxon>Lobosporangium</taxon>
    </lineage>
</organism>
<dbReference type="PROSITE" id="PS51061">
    <property type="entry name" value="R3H"/>
    <property type="match status" value="1"/>
</dbReference>
<dbReference type="Pfam" id="PF01585">
    <property type="entry name" value="G-patch"/>
    <property type="match status" value="1"/>
</dbReference>
<dbReference type="SMART" id="SM00443">
    <property type="entry name" value="G_patch"/>
    <property type="match status" value="1"/>
</dbReference>
<feature type="compositionally biased region" description="Gly residues" evidence="1">
    <location>
        <begin position="288"/>
        <end position="302"/>
    </location>
</feature>
<evidence type="ECO:0000259" key="3">
    <source>
        <dbReference type="PROSITE" id="PS51061"/>
    </source>
</evidence>
<reference evidence="4 5" key="1">
    <citation type="submission" date="2016-07" db="EMBL/GenBank/DDBJ databases">
        <title>Pervasive Adenine N6-methylation of Active Genes in Fungi.</title>
        <authorList>
            <consortium name="DOE Joint Genome Institute"/>
            <person name="Mondo S.J."/>
            <person name="Dannebaum R.O."/>
            <person name="Kuo R.C."/>
            <person name="Labutti K."/>
            <person name="Haridas S."/>
            <person name="Kuo A."/>
            <person name="Salamov A."/>
            <person name="Ahrendt S.R."/>
            <person name="Lipzen A."/>
            <person name="Sullivan W."/>
            <person name="Andreopoulos W.B."/>
            <person name="Clum A."/>
            <person name="Lindquist E."/>
            <person name="Daum C."/>
            <person name="Ramamoorthy G.K."/>
            <person name="Gryganskyi A."/>
            <person name="Culley D."/>
            <person name="Magnuson J.K."/>
            <person name="James T.Y."/>
            <person name="O'Malley M.A."/>
            <person name="Stajich J.E."/>
            <person name="Spatafora J.W."/>
            <person name="Visel A."/>
            <person name="Grigoriev I.V."/>
        </authorList>
    </citation>
    <scope>NUCLEOTIDE SEQUENCE [LARGE SCALE GENOMIC DNA]</scope>
    <source>
        <strain evidence="4 5">NRRL 3116</strain>
    </source>
</reference>
<protein>
    <recommendedName>
        <fullName evidence="6">Protein SQS1</fullName>
    </recommendedName>
</protein>
<accession>A0A1Y2G890</accession>
<comment type="caution">
    <text evidence="4">The sequence shown here is derived from an EMBL/GenBank/DDBJ whole genome shotgun (WGS) entry which is preliminary data.</text>
</comment>
<name>A0A1Y2G890_9FUNG</name>
<dbReference type="PROSITE" id="PS50174">
    <property type="entry name" value="G_PATCH"/>
    <property type="match status" value="1"/>
</dbReference>
<dbReference type="SUPFAM" id="SSF82708">
    <property type="entry name" value="R3H domain"/>
    <property type="match status" value="1"/>
</dbReference>
<proteinExistence type="predicted"/>
<gene>
    <name evidence="4" type="ORF">BCR41DRAFT_206667</name>
</gene>